<dbReference type="PANTHER" id="PTHR43586">
    <property type="entry name" value="CYSTEINE DESULFURASE"/>
    <property type="match status" value="1"/>
</dbReference>
<protein>
    <recommendedName>
        <fullName evidence="3">Probable hercynylcysteine sulfoxide lyase</fullName>
        <ecNumber evidence="3">4.4.-.-</ecNumber>
    </recommendedName>
</protein>
<dbReference type="InterPro" id="IPR000192">
    <property type="entry name" value="Aminotrans_V_dom"/>
</dbReference>
<evidence type="ECO:0000256" key="1">
    <source>
        <dbReference type="ARBA" id="ARBA00001933"/>
    </source>
</evidence>
<dbReference type="STRING" id="1801.BRW64_25565"/>
<evidence type="ECO:0000256" key="2">
    <source>
        <dbReference type="ARBA" id="ARBA00022898"/>
    </source>
</evidence>
<dbReference type="Proteomes" id="UP000191039">
    <property type="component" value="Unassembled WGS sequence"/>
</dbReference>
<dbReference type="GO" id="GO:0052699">
    <property type="term" value="P:ergothioneine biosynthetic process"/>
    <property type="evidence" value="ECO:0007669"/>
    <property type="project" value="UniProtKB-UniRule"/>
</dbReference>
<proteinExistence type="inferred from homology"/>
<dbReference type="RefSeq" id="WP_073859279.1">
    <property type="nucleotide sequence ID" value="NZ_BAAATC010000021.1"/>
</dbReference>
<evidence type="ECO:0000313" key="7">
    <source>
        <dbReference type="Proteomes" id="UP000191039"/>
    </source>
</evidence>
<dbReference type="OrthoDB" id="9808002at2"/>
<dbReference type="InterPro" id="IPR027563">
    <property type="entry name" value="EgtE"/>
</dbReference>
<evidence type="ECO:0000313" key="6">
    <source>
        <dbReference type="EMBL" id="PEG52668.1"/>
    </source>
</evidence>
<keyword evidence="3" id="KW-0456">Lyase</keyword>
<dbReference type="Pfam" id="PF00266">
    <property type="entry name" value="Aminotran_5"/>
    <property type="match status" value="1"/>
</dbReference>
<feature type="domain" description="Aminotransferase class V" evidence="4">
    <location>
        <begin position="17"/>
        <end position="226"/>
    </location>
</feature>
<dbReference type="InterPro" id="IPR015421">
    <property type="entry name" value="PyrdxlP-dep_Trfase_major"/>
</dbReference>
<name>A0A1Q4H5J6_9MYCO</name>
<comment type="caution">
    <text evidence="5">The sequence shown here is derived from an EMBL/GenBank/DDBJ whole genome shotgun (WGS) entry which is preliminary data.</text>
</comment>
<dbReference type="EC" id="4.4.-.-" evidence="3"/>
<keyword evidence="8" id="KW-1185">Reference proteome</keyword>
<evidence type="ECO:0000313" key="8">
    <source>
        <dbReference type="Proteomes" id="UP000220340"/>
    </source>
</evidence>
<dbReference type="AlphaFoldDB" id="A0A1Q4H5J6"/>
<comment type="catalytic activity">
    <reaction evidence="3">
        <text>S-(hercyn-2-yl)-L-cysteine S-oxide + AH2 + H(+) = ergothioneine + pyruvate + A + NH4(+)</text>
        <dbReference type="Rhea" id="RHEA:42688"/>
        <dbReference type="ChEBI" id="CHEBI:13193"/>
        <dbReference type="ChEBI" id="CHEBI:15361"/>
        <dbReference type="ChEBI" id="CHEBI:15378"/>
        <dbReference type="ChEBI" id="CHEBI:17499"/>
        <dbReference type="ChEBI" id="CHEBI:28938"/>
        <dbReference type="ChEBI" id="CHEBI:82706"/>
        <dbReference type="ChEBI" id="CHEBI:134344"/>
    </reaction>
</comment>
<comment type="similarity">
    <text evidence="3">Belongs to the class-V pyridoxal-phosphate-dependent aminotransferase family. EgtE subfamily.</text>
</comment>
<feature type="modified residue" description="N6-(pyridoxal phosphate)lysine" evidence="3">
    <location>
        <position position="203"/>
    </location>
</feature>
<dbReference type="Gene3D" id="3.40.640.10">
    <property type="entry name" value="Type I PLP-dependent aspartate aminotransferase-like (Major domain)"/>
    <property type="match status" value="1"/>
</dbReference>
<dbReference type="SUPFAM" id="SSF53383">
    <property type="entry name" value="PLP-dependent transferases"/>
    <property type="match status" value="1"/>
</dbReference>
<evidence type="ECO:0000259" key="4">
    <source>
        <dbReference type="Pfam" id="PF00266"/>
    </source>
</evidence>
<dbReference type="HAMAP" id="MF_02038">
    <property type="entry name" value="EgtE"/>
    <property type="match status" value="1"/>
</dbReference>
<accession>A0A1Q4H5J6</accession>
<keyword evidence="2 3" id="KW-0663">Pyridoxal phosphate</keyword>
<sequence length="359" mass="37385">MSLAEHWRSARVPVAGVHLDSAACSRQSNAVIDAAATHARHEAEVGGYVAGEAAAPALDAGRAAVRALAGMPDAEVVYTTGSNHALDLFLSSWTGPRTVACLPGEYGPNLAILAANGFQVRTLPADEMGRLRVGEATAVLEAHPSALVHLTVLASHRGIVQPLTEFAPVCRALGLPLVVDAAQGLGHVDCAVDADVLYTSSRKWLAGPRGVGALAVRPEVYGRLSPRWAPLEMREANIGARLGFSLALGEHLAAGPVAVRTRLAEVGRLTRTVLAEVPGWQVIEPVDEPTALTTLRPTNGAGPTAVRAKLIAEHQIVTTACEVERAPGEMDGAVLRVSPHVDGGVEDLERLAEALVAVG</sequence>
<comment type="cofactor">
    <cofactor evidence="1 3">
        <name>pyridoxal 5'-phosphate</name>
        <dbReference type="ChEBI" id="CHEBI:597326"/>
    </cofactor>
</comment>
<dbReference type="EMBL" id="PDCR01000028">
    <property type="protein sequence ID" value="PEG52668.1"/>
    <property type="molecule type" value="Genomic_DNA"/>
</dbReference>
<dbReference type="EMBL" id="MIJD01000234">
    <property type="protein sequence ID" value="OPE51208.1"/>
    <property type="molecule type" value="Genomic_DNA"/>
</dbReference>
<dbReference type="GO" id="GO:0016846">
    <property type="term" value="F:carbon-sulfur lyase activity"/>
    <property type="evidence" value="ECO:0007669"/>
    <property type="project" value="UniProtKB-UniRule"/>
</dbReference>
<comment type="pathway">
    <text evidence="3">Amino-acid biosynthesis; ergothioneine biosynthesis.</text>
</comment>
<comment type="function">
    <text evidence="3">Probably catalyzes the conversion of hercynylcysteine sulfoxide to ergothioneine.</text>
</comment>
<evidence type="ECO:0000256" key="3">
    <source>
        <dbReference type="HAMAP-Rule" id="MF_02038"/>
    </source>
</evidence>
<dbReference type="InterPro" id="IPR015422">
    <property type="entry name" value="PyrdxlP-dep_Trfase_small"/>
</dbReference>
<dbReference type="Gene3D" id="3.90.1150.10">
    <property type="entry name" value="Aspartate Aminotransferase, domain 1"/>
    <property type="match status" value="1"/>
</dbReference>
<dbReference type="NCBIfam" id="TIGR04343">
    <property type="entry name" value="egtE_PLP_lyase"/>
    <property type="match status" value="1"/>
</dbReference>
<reference evidence="6 8" key="2">
    <citation type="submission" date="2017-10" db="EMBL/GenBank/DDBJ databases">
        <title>The new phylogeny of genus Mycobacterium.</title>
        <authorList>
            <person name="Tortoli E."/>
            <person name="Trovato A."/>
            <person name="Cirillo D.M."/>
        </authorList>
    </citation>
    <scope>NUCLEOTIDE SEQUENCE [LARGE SCALE GENOMIC DNA]</scope>
    <source>
        <strain evidence="6 8">IP141170001</strain>
    </source>
</reference>
<evidence type="ECO:0000313" key="5">
    <source>
        <dbReference type="EMBL" id="OPE51208.1"/>
    </source>
</evidence>
<gene>
    <name evidence="3 6" type="primary">egtE</name>
    <name evidence="5" type="ORF">BV510_19845</name>
    <name evidence="6" type="ORF">CRI78_20225</name>
</gene>
<dbReference type="Proteomes" id="UP000220340">
    <property type="component" value="Unassembled WGS sequence"/>
</dbReference>
<reference evidence="5 7" key="1">
    <citation type="submission" date="2016-09" db="EMBL/GenBank/DDBJ databases">
        <title>genome sequences of unsequenced Mycobacteria.</title>
        <authorList>
            <person name="Greninger A.L."/>
            <person name="Jerome K.R."/>
            <person name="Mcnair B."/>
            <person name="Wallis C."/>
            <person name="Fang F."/>
        </authorList>
    </citation>
    <scope>NUCLEOTIDE SEQUENCE [LARGE SCALE GENOMIC DNA]</scope>
    <source>
        <strain evidence="5 7">BM1</strain>
    </source>
</reference>
<organism evidence="5 7">
    <name type="scientific">Mycolicibacterium diernhoferi</name>
    <dbReference type="NCBI Taxonomy" id="1801"/>
    <lineage>
        <taxon>Bacteria</taxon>
        <taxon>Bacillati</taxon>
        <taxon>Actinomycetota</taxon>
        <taxon>Actinomycetes</taxon>
        <taxon>Mycobacteriales</taxon>
        <taxon>Mycobacteriaceae</taxon>
        <taxon>Mycolicibacterium</taxon>
    </lineage>
</organism>
<dbReference type="UniPathway" id="UPA01014"/>
<dbReference type="InterPro" id="IPR015424">
    <property type="entry name" value="PyrdxlP-dep_Trfase"/>
</dbReference>
<dbReference type="PANTHER" id="PTHR43586:SF8">
    <property type="entry name" value="CYSTEINE DESULFURASE 1, CHLOROPLASTIC"/>
    <property type="match status" value="1"/>
</dbReference>